<dbReference type="InterPro" id="IPR001789">
    <property type="entry name" value="Sig_transdc_resp-reg_receiver"/>
</dbReference>
<dbReference type="SUPFAM" id="SSF52172">
    <property type="entry name" value="CheY-like"/>
    <property type="match status" value="1"/>
</dbReference>
<feature type="domain" description="Response regulatory" evidence="6">
    <location>
        <begin position="527"/>
        <end position="638"/>
    </location>
</feature>
<evidence type="ECO:0000256" key="4">
    <source>
        <dbReference type="PROSITE-ProRule" id="PRU00169"/>
    </source>
</evidence>
<dbReference type="SMART" id="SM00091">
    <property type="entry name" value="PAS"/>
    <property type="match status" value="2"/>
</dbReference>
<dbReference type="SMART" id="SM00387">
    <property type="entry name" value="HATPase_c"/>
    <property type="match status" value="1"/>
</dbReference>
<dbReference type="SMART" id="SM00388">
    <property type="entry name" value="HisKA"/>
    <property type="match status" value="1"/>
</dbReference>
<dbReference type="NCBIfam" id="TIGR00229">
    <property type="entry name" value="sensory_box"/>
    <property type="match status" value="2"/>
</dbReference>
<reference evidence="10" key="1">
    <citation type="submission" date="2016-11" db="EMBL/GenBank/DDBJ databases">
        <authorList>
            <person name="Varghese N."/>
            <person name="Submissions S."/>
        </authorList>
    </citation>
    <scope>NUCLEOTIDE SEQUENCE [LARGE SCALE GENOMIC DNA]</scope>
    <source>
        <strain evidence="10">GAS401</strain>
    </source>
</reference>
<dbReference type="InterPro" id="IPR001610">
    <property type="entry name" value="PAC"/>
</dbReference>
<evidence type="ECO:0000259" key="5">
    <source>
        <dbReference type="PROSITE" id="PS50109"/>
    </source>
</evidence>
<dbReference type="SUPFAM" id="SSF47384">
    <property type="entry name" value="Homodimeric domain of signal transducing histidine kinase"/>
    <property type="match status" value="1"/>
</dbReference>
<dbReference type="PROSITE" id="PS50113">
    <property type="entry name" value="PAC"/>
    <property type="match status" value="2"/>
</dbReference>
<dbReference type="InterPro" id="IPR004358">
    <property type="entry name" value="Sig_transdc_His_kin-like_C"/>
</dbReference>
<dbReference type="Gene3D" id="3.30.450.20">
    <property type="entry name" value="PAS domain"/>
    <property type="match status" value="2"/>
</dbReference>
<evidence type="ECO:0000256" key="3">
    <source>
        <dbReference type="ARBA" id="ARBA00022553"/>
    </source>
</evidence>
<dbReference type="InterPro" id="IPR005467">
    <property type="entry name" value="His_kinase_dom"/>
</dbReference>
<dbReference type="PRINTS" id="PR00344">
    <property type="entry name" value="BCTRLSENSOR"/>
</dbReference>
<dbReference type="Gene3D" id="3.40.50.2300">
    <property type="match status" value="1"/>
</dbReference>
<dbReference type="AlphaFoldDB" id="A0A1M7U1P6"/>
<dbReference type="GO" id="GO:0000155">
    <property type="term" value="F:phosphorelay sensor kinase activity"/>
    <property type="evidence" value="ECO:0007669"/>
    <property type="project" value="InterPro"/>
</dbReference>
<accession>A0A1M7U1P6</accession>
<dbReference type="RefSeq" id="WP_072819163.1">
    <property type="nucleotide sequence ID" value="NZ_LT670849.1"/>
</dbReference>
<dbReference type="PROSITE" id="PS50109">
    <property type="entry name" value="HIS_KIN"/>
    <property type="match status" value="1"/>
</dbReference>
<dbReference type="SMART" id="SM00086">
    <property type="entry name" value="PAC"/>
    <property type="match status" value="2"/>
</dbReference>
<dbReference type="Gene3D" id="3.30.565.10">
    <property type="entry name" value="Histidine kinase-like ATPase, C-terminal domain"/>
    <property type="match status" value="1"/>
</dbReference>
<name>A0A1M7U1P6_9BRAD</name>
<dbReference type="InterPro" id="IPR035965">
    <property type="entry name" value="PAS-like_dom_sf"/>
</dbReference>
<feature type="domain" description="PAC" evidence="8">
    <location>
        <begin position="88"/>
        <end position="140"/>
    </location>
</feature>
<dbReference type="SUPFAM" id="SSF55874">
    <property type="entry name" value="ATPase domain of HSP90 chaperone/DNA topoisomerase II/histidine kinase"/>
    <property type="match status" value="1"/>
</dbReference>
<dbReference type="PROSITE" id="PS50110">
    <property type="entry name" value="RESPONSE_REGULATORY"/>
    <property type="match status" value="1"/>
</dbReference>
<dbReference type="EC" id="2.7.13.3" evidence="2"/>
<evidence type="ECO:0000259" key="8">
    <source>
        <dbReference type="PROSITE" id="PS50113"/>
    </source>
</evidence>
<dbReference type="CDD" id="cd00130">
    <property type="entry name" value="PAS"/>
    <property type="match status" value="2"/>
</dbReference>
<dbReference type="InterPro" id="IPR003594">
    <property type="entry name" value="HATPase_dom"/>
</dbReference>
<feature type="domain" description="Histidine kinase" evidence="5">
    <location>
        <begin position="288"/>
        <end position="505"/>
    </location>
</feature>
<dbReference type="Pfam" id="PF13426">
    <property type="entry name" value="PAS_9"/>
    <property type="match status" value="2"/>
</dbReference>
<dbReference type="InterPro" id="IPR036890">
    <property type="entry name" value="HATPase_C_sf"/>
</dbReference>
<dbReference type="PANTHER" id="PTHR43065">
    <property type="entry name" value="SENSOR HISTIDINE KINASE"/>
    <property type="match status" value="1"/>
</dbReference>
<keyword evidence="3 4" id="KW-0597">Phosphoprotein</keyword>
<dbReference type="Gene3D" id="1.10.287.130">
    <property type="match status" value="1"/>
</dbReference>
<dbReference type="PROSITE" id="PS50112">
    <property type="entry name" value="PAS"/>
    <property type="match status" value="2"/>
</dbReference>
<gene>
    <name evidence="9" type="ORF">SAMN05444170_3317</name>
</gene>
<dbReference type="CDD" id="cd00082">
    <property type="entry name" value="HisKA"/>
    <property type="match status" value="1"/>
</dbReference>
<keyword evidence="10" id="KW-1185">Reference proteome</keyword>
<protein>
    <recommendedName>
        <fullName evidence="2">histidine kinase</fullName>
        <ecNumber evidence="2">2.7.13.3</ecNumber>
    </recommendedName>
</protein>
<dbReference type="InterPro" id="IPR000014">
    <property type="entry name" value="PAS"/>
</dbReference>
<dbReference type="Pfam" id="PF00512">
    <property type="entry name" value="HisKA"/>
    <property type="match status" value="1"/>
</dbReference>
<comment type="catalytic activity">
    <reaction evidence="1">
        <text>ATP + protein L-histidine = ADP + protein N-phospho-L-histidine.</text>
        <dbReference type="EC" id="2.7.13.3"/>
    </reaction>
</comment>
<evidence type="ECO:0000256" key="1">
    <source>
        <dbReference type="ARBA" id="ARBA00000085"/>
    </source>
</evidence>
<dbReference type="PANTHER" id="PTHR43065:SF49">
    <property type="entry name" value="HISTIDINE KINASE"/>
    <property type="match status" value="1"/>
</dbReference>
<dbReference type="EMBL" id="LT670849">
    <property type="protein sequence ID" value="SHN76833.1"/>
    <property type="molecule type" value="Genomic_DNA"/>
</dbReference>
<proteinExistence type="predicted"/>
<sequence>MERTERFEASKSSEGRFRLLIEAITDYAIYMLDPDGTITSWNAGAKRFKGYDESEILGENFARFYTLKDREAGLPQRALDAARRDGRFESEGWRVRKDGSRFWALAIVDPIRDSSGRLIGFAKITRDLTERRKAENTLRESQEQFRLLVQGVTDYAIYMLSAKGYVSSWNLGAERIKGYAPEEIIGQHFSRFYTDEDQKAGLPQTALETATRAGRFEKEGWRVRKDGTQFFAHVIIDAIYNADGSLLGFAKITRDITERTNAARALEEAREALLQSQKMEAIGHLTGGIAHDFNNLLMAIQGSLELLQRRLPEDDPKVARLIDNALQGARRGAALTQRMLAFARRQELKLEPIDVGQVVQQMTNLLQSSLGPSVRIETNFPRGLPQAFADANQLELALLNLAINGRDAMPNGGTITIAAATQADAPGLKEGHYLCVSVTDTGTGMDEETLHRAMEPFFTTKGVGKGTGLGLPMVHGMAEQSGGTLFLKSKPGHGTSAELYLPVAPQETISEALDATAHTLHTDKKLSILTVDDDPLVALNTSALLEELGHTVFSAPSALHALDILRREKKIDLMITDQLMPNMTGSELASRIRAENEQMPIILATGYAELAPGEGQGLPRLAKPFSQRELAEAIARAIGP</sequence>
<evidence type="ECO:0000256" key="2">
    <source>
        <dbReference type="ARBA" id="ARBA00012438"/>
    </source>
</evidence>
<dbReference type="Pfam" id="PF00072">
    <property type="entry name" value="Response_reg"/>
    <property type="match status" value="1"/>
</dbReference>
<dbReference type="InterPro" id="IPR000700">
    <property type="entry name" value="PAS-assoc_C"/>
</dbReference>
<feature type="domain" description="PAS" evidence="7">
    <location>
        <begin position="141"/>
        <end position="214"/>
    </location>
</feature>
<dbReference type="SMART" id="SM00448">
    <property type="entry name" value="REC"/>
    <property type="match status" value="1"/>
</dbReference>
<evidence type="ECO:0000259" key="7">
    <source>
        <dbReference type="PROSITE" id="PS50112"/>
    </source>
</evidence>
<dbReference type="InterPro" id="IPR036097">
    <property type="entry name" value="HisK_dim/P_sf"/>
</dbReference>
<evidence type="ECO:0000313" key="9">
    <source>
        <dbReference type="EMBL" id="SHN76833.1"/>
    </source>
</evidence>
<dbReference type="InterPro" id="IPR003661">
    <property type="entry name" value="HisK_dim/P_dom"/>
</dbReference>
<dbReference type="Pfam" id="PF02518">
    <property type="entry name" value="HATPase_c"/>
    <property type="match status" value="1"/>
</dbReference>
<dbReference type="InterPro" id="IPR011006">
    <property type="entry name" value="CheY-like_superfamily"/>
</dbReference>
<evidence type="ECO:0000313" key="10">
    <source>
        <dbReference type="Proteomes" id="UP000184096"/>
    </source>
</evidence>
<dbReference type="Proteomes" id="UP000184096">
    <property type="component" value="Chromosome I"/>
</dbReference>
<feature type="domain" description="PAC" evidence="8">
    <location>
        <begin position="216"/>
        <end position="268"/>
    </location>
</feature>
<evidence type="ECO:0000259" key="6">
    <source>
        <dbReference type="PROSITE" id="PS50110"/>
    </source>
</evidence>
<dbReference type="SUPFAM" id="SSF55785">
    <property type="entry name" value="PYP-like sensor domain (PAS domain)"/>
    <property type="match status" value="2"/>
</dbReference>
<organism evidence="9 10">
    <name type="scientific">Bradyrhizobium erythrophlei</name>
    <dbReference type="NCBI Taxonomy" id="1437360"/>
    <lineage>
        <taxon>Bacteria</taxon>
        <taxon>Pseudomonadati</taxon>
        <taxon>Pseudomonadota</taxon>
        <taxon>Alphaproteobacteria</taxon>
        <taxon>Hyphomicrobiales</taxon>
        <taxon>Nitrobacteraceae</taxon>
        <taxon>Bradyrhizobium</taxon>
    </lineage>
</organism>
<feature type="modified residue" description="4-aspartylphosphate" evidence="4">
    <location>
        <position position="577"/>
    </location>
</feature>
<feature type="domain" description="PAS" evidence="7">
    <location>
        <begin position="13"/>
        <end position="71"/>
    </location>
</feature>